<dbReference type="InterPro" id="IPR000531">
    <property type="entry name" value="Beta-barrel_TonB"/>
</dbReference>
<dbReference type="Proteomes" id="UP000787472">
    <property type="component" value="Unassembled WGS sequence"/>
</dbReference>
<dbReference type="Gene3D" id="2.170.130.10">
    <property type="entry name" value="TonB-dependent receptor, plug domain"/>
    <property type="match status" value="1"/>
</dbReference>
<name>A0A9E5T4A4_9GAMM</name>
<keyword evidence="5 9" id="KW-0798">TonB box</keyword>
<accession>A0A9E5T4A4</accession>
<evidence type="ECO:0000259" key="11">
    <source>
        <dbReference type="Pfam" id="PF00593"/>
    </source>
</evidence>
<dbReference type="Pfam" id="PF07715">
    <property type="entry name" value="Plug"/>
    <property type="match status" value="1"/>
</dbReference>
<dbReference type="Pfam" id="PF00593">
    <property type="entry name" value="TonB_dep_Rec_b-barrel"/>
    <property type="match status" value="1"/>
</dbReference>
<evidence type="ECO:0000256" key="4">
    <source>
        <dbReference type="ARBA" id="ARBA00022692"/>
    </source>
</evidence>
<gene>
    <name evidence="13" type="ORF">G8770_20290</name>
</gene>
<keyword evidence="3 8" id="KW-1134">Transmembrane beta strand</keyword>
<dbReference type="PANTHER" id="PTHR47234:SF2">
    <property type="entry name" value="TONB-DEPENDENT RECEPTOR"/>
    <property type="match status" value="1"/>
</dbReference>
<evidence type="ECO:0000256" key="2">
    <source>
        <dbReference type="ARBA" id="ARBA00022448"/>
    </source>
</evidence>
<evidence type="ECO:0000256" key="3">
    <source>
        <dbReference type="ARBA" id="ARBA00022452"/>
    </source>
</evidence>
<dbReference type="EMBL" id="JAAONZ010000021">
    <property type="protein sequence ID" value="NHO67893.1"/>
    <property type="molecule type" value="Genomic_DNA"/>
</dbReference>
<evidence type="ECO:0000256" key="1">
    <source>
        <dbReference type="ARBA" id="ARBA00004571"/>
    </source>
</evidence>
<dbReference type="InterPro" id="IPR012910">
    <property type="entry name" value="Plug_dom"/>
</dbReference>
<evidence type="ECO:0000256" key="10">
    <source>
        <dbReference type="SAM" id="SignalP"/>
    </source>
</evidence>
<dbReference type="GO" id="GO:0009279">
    <property type="term" value="C:cell outer membrane"/>
    <property type="evidence" value="ECO:0007669"/>
    <property type="project" value="UniProtKB-SubCell"/>
</dbReference>
<keyword evidence="14" id="KW-1185">Reference proteome</keyword>
<comment type="subcellular location">
    <subcellularLocation>
        <location evidence="1 8">Cell outer membrane</location>
        <topology evidence="1 8">Multi-pass membrane protein</topology>
    </subcellularLocation>
</comment>
<feature type="chain" id="PRO_5039095633" evidence="10">
    <location>
        <begin position="16"/>
        <end position="1036"/>
    </location>
</feature>
<dbReference type="PANTHER" id="PTHR47234">
    <property type="match status" value="1"/>
</dbReference>
<reference evidence="13" key="1">
    <citation type="submission" date="2020-03" db="EMBL/GenBank/DDBJ databases">
        <authorList>
            <person name="Guo F."/>
        </authorList>
    </citation>
    <scope>NUCLEOTIDE SEQUENCE</scope>
    <source>
        <strain evidence="13">JCM 30134</strain>
    </source>
</reference>
<dbReference type="InterPro" id="IPR036942">
    <property type="entry name" value="Beta-barrel_TonB_sf"/>
</dbReference>
<dbReference type="RefSeq" id="WP_167191370.1">
    <property type="nucleotide sequence ID" value="NZ_JAAONZ010000021.1"/>
</dbReference>
<comment type="similarity">
    <text evidence="8 9">Belongs to the TonB-dependent receptor family.</text>
</comment>
<sequence>MCACLLLLLSGVALAQEKLTFAIDAAPLANALIQFVAQSGKGVVVAVDVDTSQQVQGLRGEFDSETALRQMLTGLNLRADKNAAGYFVIRHPQPPIAAIPATDLSSPLEELVVTGTNIRGGLLRNLNPIEVVDRQTLETSGSPSMIDLVSTLPVVSGTENQSNQFRNANAAGTANINLRGLGVSRTLVLLNGKRLPASSLPHNDGQAFVDINSIPAIALEQVDILKNGASATYGSDAVAGVVNFITRDRYDGVELQASGKYIDESDGDWDLSLLGGGQWGQSHWLAAFNYTRRSELKNASREEILAPRVDIPELNRMIYTVSSIGNPGAFIPINAATASAGLTDAEVSAAATDRNNYVRDPNCTDVGGYLIDGARCGFNYVSFDNLVEKEDHWQAFTRWQRPLATNWLGDASQAYVEINYADTRVPAWKTSPSYPPVNEADANRYLPADHPGLLDFIARNPGVVENDGDVADFSGGAIFVGRPVGVSGPVTEGVRSQQTLRLLTGVRGEYGANAGASGPGSFDLSLAYARSQAEARTKDVLIDRWQSALQGFGGENCRGTEAGQNGCLYYTPFASAIAFSPNHQPALANDPQLLDWMRAEGVQNNISQLWVADALVTGSLNSDRVNSGLFKNRTLPDIDYALGLQYRNEQLQIRFNDLADVSVNPGEVSTPGELPGAFVFFRGGQEDDVSQNVVALFGELAMPVSDRLYLQLALRFEHYGGNIGQSLDPKIALRWDLTPSLSLRASSSTTFRAPSLNQTGLETTSLSLIGAAYAYKAVDRIGNPNLKPEQSVSSSLGLLWTPTDRWHINLDYWHINIDDLIIQESANAIVNATQADPASQWASQIIYDGSGNISRILSHYINGPDLVANGVDFHSQYHTPAGSGELMLGVDLAYLQRYDVSASDLIPAFSADGRLNSGTFLKSLPKWQGKLYLNYARGAFNGRLELNGISAYTDDGLNILSQTALDQYITETTVAASYLWDLHLNWALPGEATAFSLSVLNLADREPPVVREDMRFDTSLHNAFGRMVKVRLQHRF</sequence>
<evidence type="ECO:0000313" key="14">
    <source>
        <dbReference type="Proteomes" id="UP000787472"/>
    </source>
</evidence>
<evidence type="ECO:0000256" key="5">
    <source>
        <dbReference type="ARBA" id="ARBA00023077"/>
    </source>
</evidence>
<keyword evidence="13" id="KW-0675">Receptor</keyword>
<keyword evidence="7 8" id="KW-0998">Cell outer membrane</keyword>
<evidence type="ECO:0000259" key="12">
    <source>
        <dbReference type="Pfam" id="PF07715"/>
    </source>
</evidence>
<dbReference type="InterPro" id="IPR039426">
    <property type="entry name" value="TonB-dep_rcpt-like"/>
</dbReference>
<evidence type="ECO:0000256" key="9">
    <source>
        <dbReference type="RuleBase" id="RU003357"/>
    </source>
</evidence>
<protein>
    <submittedName>
        <fullName evidence="13">TonB-dependent receptor</fullName>
    </submittedName>
</protein>
<feature type="domain" description="TonB-dependent receptor plug" evidence="12">
    <location>
        <begin position="127"/>
        <end position="241"/>
    </location>
</feature>
<dbReference type="AlphaFoldDB" id="A0A9E5T4A4"/>
<feature type="signal peptide" evidence="10">
    <location>
        <begin position="1"/>
        <end position="15"/>
    </location>
</feature>
<keyword evidence="4 8" id="KW-0812">Transmembrane</keyword>
<feature type="domain" description="TonB-dependent receptor-like beta-barrel" evidence="11">
    <location>
        <begin position="627"/>
        <end position="1002"/>
    </location>
</feature>
<dbReference type="Gene3D" id="2.40.170.20">
    <property type="entry name" value="TonB-dependent receptor, beta-barrel domain"/>
    <property type="match status" value="1"/>
</dbReference>
<dbReference type="SUPFAM" id="SSF56935">
    <property type="entry name" value="Porins"/>
    <property type="match status" value="1"/>
</dbReference>
<comment type="caution">
    <text evidence="13">The sequence shown here is derived from an EMBL/GenBank/DDBJ whole genome shotgun (WGS) entry which is preliminary data.</text>
</comment>
<organism evidence="13 14">
    <name type="scientific">Pseudomaricurvus hydrocarbonicus</name>
    <dbReference type="NCBI Taxonomy" id="1470433"/>
    <lineage>
        <taxon>Bacteria</taxon>
        <taxon>Pseudomonadati</taxon>
        <taxon>Pseudomonadota</taxon>
        <taxon>Gammaproteobacteria</taxon>
        <taxon>Cellvibrionales</taxon>
        <taxon>Cellvibrionaceae</taxon>
        <taxon>Pseudomaricurvus</taxon>
    </lineage>
</organism>
<evidence type="ECO:0000256" key="7">
    <source>
        <dbReference type="ARBA" id="ARBA00023237"/>
    </source>
</evidence>
<proteinExistence type="inferred from homology"/>
<evidence type="ECO:0000256" key="6">
    <source>
        <dbReference type="ARBA" id="ARBA00023136"/>
    </source>
</evidence>
<evidence type="ECO:0000256" key="8">
    <source>
        <dbReference type="PROSITE-ProRule" id="PRU01360"/>
    </source>
</evidence>
<evidence type="ECO:0000313" key="13">
    <source>
        <dbReference type="EMBL" id="NHO67893.1"/>
    </source>
</evidence>
<dbReference type="InterPro" id="IPR037066">
    <property type="entry name" value="Plug_dom_sf"/>
</dbReference>
<dbReference type="Gene3D" id="3.55.50.30">
    <property type="match status" value="1"/>
</dbReference>
<dbReference type="PROSITE" id="PS52016">
    <property type="entry name" value="TONB_DEPENDENT_REC_3"/>
    <property type="match status" value="1"/>
</dbReference>
<keyword evidence="10" id="KW-0732">Signal</keyword>
<keyword evidence="6 8" id="KW-0472">Membrane</keyword>
<keyword evidence="2 8" id="KW-0813">Transport</keyword>